<dbReference type="PANTHER" id="PTHR24264">
    <property type="entry name" value="TRYPSIN-RELATED"/>
    <property type="match status" value="1"/>
</dbReference>
<dbReference type="PROSITE" id="PS00134">
    <property type="entry name" value="TRYPSIN_HIS"/>
    <property type="match status" value="1"/>
</dbReference>
<evidence type="ECO:0000256" key="7">
    <source>
        <dbReference type="RuleBase" id="RU363034"/>
    </source>
</evidence>
<organism evidence="10">
    <name type="scientific">Lepeophtheirus salmonis</name>
    <name type="common">Salmon louse</name>
    <name type="synonym">Caligus salmonis</name>
    <dbReference type="NCBI Taxonomy" id="72036"/>
    <lineage>
        <taxon>Eukaryota</taxon>
        <taxon>Metazoa</taxon>
        <taxon>Ecdysozoa</taxon>
        <taxon>Arthropoda</taxon>
        <taxon>Crustacea</taxon>
        <taxon>Multicrustacea</taxon>
        <taxon>Hexanauplia</taxon>
        <taxon>Copepoda</taxon>
        <taxon>Siphonostomatoida</taxon>
        <taxon>Caligidae</taxon>
        <taxon>Lepeophtheirus</taxon>
    </lineage>
</organism>
<dbReference type="SUPFAM" id="SSF50494">
    <property type="entry name" value="Trypsin-like serine proteases"/>
    <property type="match status" value="1"/>
</dbReference>
<dbReference type="GO" id="GO:0016485">
    <property type="term" value="P:protein processing"/>
    <property type="evidence" value="ECO:0007669"/>
    <property type="project" value="UniProtKB-ARBA"/>
</dbReference>
<dbReference type="PROSITE" id="PS50240">
    <property type="entry name" value="TRYPSIN_DOM"/>
    <property type="match status" value="1"/>
</dbReference>
<evidence type="ECO:0000259" key="9">
    <source>
        <dbReference type="PROSITE" id="PS50240"/>
    </source>
</evidence>
<dbReference type="EMBL" id="HACA01027355">
    <property type="protein sequence ID" value="CDW44716.1"/>
    <property type="molecule type" value="Transcribed_RNA"/>
</dbReference>
<dbReference type="FunFam" id="2.40.10.10:FF:000047">
    <property type="entry name" value="Trypsin eta"/>
    <property type="match status" value="1"/>
</dbReference>
<dbReference type="InterPro" id="IPR043504">
    <property type="entry name" value="Peptidase_S1_PA_chymotrypsin"/>
</dbReference>
<dbReference type="PRINTS" id="PR00722">
    <property type="entry name" value="CHYMOTRYPSIN"/>
</dbReference>
<evidence type="ECO:0000256" key="6">
    <source>
        <dbReference type="ARBA" id="ARBA00023157"/>
    </source>
</evidence>
<evidence type="ECO:0000256" key="3">
    <source>
        <dbReference type="ARBA" id="ARBA00022670"/>
    </source>
</evidence>
<protein>
    <submittedName>
        <fullName evidence="10">Trypsin3like [Pelodiscus sinensis]</fullName>
    </submittedName>
</protein>
<evidence type="ECO:0000256" key="1">
    <source>
        <dbReference type="ARBA" id="ARBA00004613"/>
    </source>
</evidence>
<keyword evidence="3 7" id="KW-0645">Protease</keyword>
<feature type="chain" id="PRO_5005489284" evidence="8">
    <location>
        <begin position="24"/>
        <end position="261"/>
    </location>
</feature>
<dbReference type="PROSITE" id="PS00135">
    <property type="entry name" value="TRYPSIN_SER"/>
    <property type="match status" value="1"/>
</dbReference>
<dbReference type="OrthoDB" id="10059102at2759"/>
<reference evidence="10" key="1">
    <citation type="submission" date="2014-05" db="EMBL/GenBank/DDBJ databases">
        <authorList>
            <person name="Chronopoulou M."/>
        </authorList>
    </citation>
    <scope>NUCLEOTIDE SEQUENCE</scope>
    <source>
        <tissue evidence="10">Whole organism</tissue>
    </source>
</reference>
<keyword evidence="8" id="KW-0732">Signal</keyword>
<dbReference type="Gene3D" id="2.40.10.10">
    <property type="entry name" value="Trypsin-like serine proteases"/>
    <property type="match status" value="1"/>
</dbReference>
<dbReference type="InterPro" id="IPR001314">
    <property type="entry name" value="Peptidase_S1A"/>
</dbReference>
<feature type="domain" description="Peptidase S1" evidence="9">
    <location>
        <begin position="39"/>
        <end position="261"/>
    </location>
</feature>
<dbReference type="InterPro" id="IPR018114">
    <property type="entry name" value="TRYPSIN_HIS"/>
</dbReference>
<keyword evidence="4 7" id="KW-0378">Hydrolase</keyword>
<evidence type="ECO:0000256" key="8">
    <source>
        <dbReference type="SAM" id="SignalP"/>
    </source>
</evidence>
<keyword evidence="5 7" id="KW-0720">Serine protease</keyword>
<evidence type="ECO:0000256" key="2">
    <source>
        <dbReference type="ARBA" id="ARBA00022525"/>
    </source>
</evidence>
<dbReference type="GO" id="GO:0005615">
    <property type="term" value="C:extracellular space"/>
    <property type="evidence" value="ECO:0007669"/>
    <property type="project" value="TreeGrafter"/>
</dbReference>
<dbReference type="AlphaFoldDB" id="A0A0K2V421"/>
<dbReference type="InterPro" id="IPR009003">
    <property type="entry name" value="Peptidase_S1_PA"/>
</dbReference>
<keyword evidence="2" id="KW-0964">Secreted</keyword>
<keyword evidence="6" id="KW-1015">Disulfide bond</keyword>
<dbReference type="InterPro" id="IPR001254">
    <property type="entry name" value="Trypsin_dom"/>
</dbReference>
<dbReference type="InterPro" id="IPR050127">
    <property type="entry name" value="Serine_Proteases_S1"/>
</dbReference>
<feature type="signal peptide" evidence="8">
    <location>
        <begin position="1"/>
        <end position="23"/>
    </location>
</feature>
<accession>A0A0K2V421</accession>
<dbReference type="SMART" id="SM00020">
    <property type="entry name" value="Tryp_SPc"/>
    <property type="match status" value="1"/>
</dbReference>
<proteinExistence type="predicted"/>
<name>A0A0K2V421_LEPSM</name>
<dbReference type="CDD" id="cd00190">
    <property type="entry name" value="Tryp_SPc"/>
    <property type="match status" value="1"/>
</dbReference>
<sequence length="261" mass="28688">MELKIMILHITCMLLALSLKTEGQRRKKKDIMFQGDGKIVGGNAVKPNSIPYQISFQLKSGFHFCGGSIIDKDTVLTAAHCCQNFEPEEVQIVAGEHNLSKVSGIEQIANVSFIKYHEDYATKGTNNDICLLKLESSLEFNDKVDAVNLPRKNKKFKGKVRVSGWGSVTPGGESSDFLRSVDVKIMSFAKCNLLYLNALDKSMLCAGARRKDSCQGDSGGPLTKKNTLVGVVSWGIGCASPWFPGVYTKVSKFIDWIQANK</sequence>
<dbReference type="GO" id="GO:0004252">
    <property type="term" value="F:serine-type endopeptidase activity"/>
    <property type="evidence" value="ECO:0007669"/>
    <property type="project" value="InterPro"/>
</dbReference>
<evidence type="ECO:0000256" key="4">
    <source>
        <dbReference type="ARBA" id="ARBA00022801"/>
    </source>
</evidence>
<evidence type="ECO:0000256" key="5">
    <source>
        <dbReference type="ARBA" id="ARBA00022825"/>
    </source>
</evidence>
<dbReference type="Pfam" id="PF00089">
    <property type="entry name" value="Trypsin"/>
    <property type="match status" value="1"/>
</dbReference>
<dbReference type="PANTHER" id="PTHR24264:SF20">
    <property type="entry name" value="TRYPSIN-LIKE"/>
    <property type="match status" value="1"/>
</dbReference>
<comment type="subcellular location">
    <subcellularLocation>
        <location evidence="1">Secreted</location>
    </subcellularLocation>
</comment>
<evidence type="ECO:0000313" key="10">
    <source>
        <dbReference type="EMBL" id="CDW44716.1"/>
    </source>
</evidence>
<dbReference type="InterPro" id="IPR033116">
    <property type="entry name" value="TRYPSIN_SER"/>
</dbReference>